<evidence type="ECO:0000313" key="1">
    <source>
        <dbReference type="EMBL" id="KAJ9117617.1"/>
    </source>
</evidence>
<dbReference type="Proteomes" id="UP001243375">
    <property type="component" value="Unassembled WGS sequence"/>
</dbReference>
<keyword evidence="2" id="KW-1185">Reference proteome</keyword>
<comment type="caution">
    <text evidence="1">The sequence shown here is derived from an EMBL/GenBank/DDBJ whole genome shotgun (WGS) entry which is preliminary data.</text>
</comment>
<accession>A0ACC2X4D2</accession>
<evidence type="ECO:0000313" key="2">
    <source>
        <dbReference type="Proteomes" id="UP001243375"/>
    </source>
</evidence>
<sequence>MLAVNEGLYSSILHGLLIGFLYPLIPWFFFRDLPSPNFFDPLEPPDAPAPPQHRHAGNHINVPEPAAPHPPSADDSTATAATSVFGLRGLPGGDWRTGVVFGQRTQMAILIGTVLNVGFAGMRFLA</sequence>
<gene>
    <name evidence="1" type="ORF">QFC22_004467</name>
</gene>
<name>A0ACC2X4D2_9TREE</name>
<organism evidence="1 2">
    <name type="scientific">Naganishia vaughanmartiniae</name>
    <dbReference type="NCBI Taxonomy" id="1424756"/>
    <lineage>
        <taxon>Eukaryota</taxon>
        <taxon>Fungi</taxon>
        <taxon>Dikarya</taxon>
        <taxon>Basidiomycota</taxon>
        <taxon>Agaricomycotina</taxon>
        <taxon>Tremellomycetes</taxon>
        <taxon>Filobasidiales</taxon>
        <taxon>Filobasidiaceae</taxon>
        <taxon>Naganishia</taxon>
    </lineage>
</organism>
<proteinExistence type="predicted"/>
<reference evidence="1" key="1">
    <citation type="submission" date="2023-04" db="EMBL/GenBank/DDBJ databases">
        <title>Draft Genome sequencing of Naganishia species isolated from polar environments using Oxford Nanopore Technology.</title>
        <authorList>
            <person name="Leo P."/>
            <person name="Venkateswaran K."/>
        </authorList>
    </citation>
    <scope>NUCLEOTIDE SEQUENCE</scope>
    <source>
        <strain evidence="1">MNA-CCFEE 5425</strain>
    </source>
</reference>
<dbReference type="EMBL" id="JASBWU010000012">
    <property type="protein sequence ID" value="KAJ9117617.1"/>
    <property type="molecule type" value="Genomic_DNA"/>
</dbReference>
<protein>
    <submittedName>
        <fullName evidence="1">Uncharacterized protein</fullName>
    </submittedName>
</protein>